<dbReference type="PANTHER" id="PTHR45527:SF11">
    <property type="entry name" value="NONRIBOSOMAL PEPTIDE SYNTHETASE 5"/>
    <property type="match status" value="1"/>
</dbReference>
<dbReference type="InterPro" id="IPR045851">
    <property type="entry name" value="AMP-bd_C_sf"/>
</dbReference>
<dbReference type="InterPro" id="IPR020845">
    <property type="entry name" value="AMP-binding_CS"/>
</dbReference>
<feature type="domain" description="Carrier" evidence="5">
    <location>
        <begin position="542"/>
        <end position="621"/>
    </location>
</feature>
<organism evidence="6 7">
    <name type="scientific">Paraphaeosphaeria minitans</name>
    <dbReference type="NCBI Taxonomy" id="565426"/>
    <lineage>
        <taxon>Eukaryota</taxon>
        <taxon>Fungi</taxon>
        <taxon>Dikarya</taxon>
        <taxon>Ascomycota</taxon>
        <taxon>Pezizomycotina</taxon>
        <taxon>Dothideomycetes</taxon>
        <taxon>Pleosporomycetidae</taxon>
        <taxon>Pleosporales</taxon>
        <taxon>Massarineae</taxon>
        <taxon>Didymosphaeriaceae</taxon>
        <taxon>Paraphaeosphaeria</taxon>
    </lineage>
</organism>
<comment type="caution">
    <text evidence="6">The sequence shown here is derived from an EMBL/GenBank/DDBJ whole genome shotgun (WGS) entry which is preliminary data.</text>
</comment>
<dbReference type="OrthoDB" id="416786at2759"/>
<dbReference type="Pfam" id="PF00501">
    <property type="entry name" value="AMP-binding"/>
    <property type="match status" value="2"/>
</dbReference>
<dbReference type="InterPro" id="IPR009081">
    <property type="entry name" value="PP-bd_ACP"/>
</dbReference>
<dbReference type="Gene3D" id="3.30.559.10">
    <property type="entry name" value="Chloramphenicol acetyltransferase-like domain"/>
    <property type="match status" value="2"/>
</dbReference>
<dbReference type="Proteomes" id="UP000756921">
    <property type="component" value="Unassembled WGS sequence"/>
</dbReference>
<evidence type="ECO:0000256" key="4">
    <source>
        <dbReference type="ARBA" id="ARBA00029454"/>
    </source>
</evidence>
<dbReference type="Gene3D" id="3.30.300.30">
    <property type="match status" value="1"/>
</dbReference>
<dbReference type="GO" id="GO:0031177">
    <property type="term" value="F:phosphopantetheine binding"/>
    <property type="evidence" value="ECO:0007669"/>
    <property type="project" value="TreeGrafter"/>
</dbReference>
<gene>
    <name evidence="6" type="ORF">PMIN01_09683</name>
</gene>
<evidence type="ECO:0000313" key="6">
    <source>
        <dbReference type="EMBL" id="KAF9732825.1"/>
    </source>
</evidence>
<dbReference type="EMBL" id="WJXW01000010">
    <property type="protein sequence ID" value="KAF9732825.1"/>
    <property type="molecule type" value="Genomic_DNA"/>
</dbReference>
<dbReference type="Gene3D" id="3.40.50.12780">
    <property type="entry name" value="N-terminal domain of ligase-like"/>
    <property type="match status" value="2"/>
</dbReference>
<keyword evidence="2" id="KW-0597">Phosphoprotein</keyword>
<dbReference type="PROSITE" id="PS50075">
    <property type="entry name" value="CARRIER"/>
    <property type="match status" value="2"/>
</dbReference>
<dbReference type="Pfam" id="PF00668">
    <property type="entry name" value="Condensation"/>
    <property type="match status" value="2"/>
</dbReference>
<dbReference type="InterPro" id="IPR006162">
    <property type="entry name" value="Ppantetheine_attach_site"/>
</dbReference>
<dbReference type="CDD" id="cd19537">
    <property type="entry name" value="C_NRPS-like"/>
    <property type="match status" value="1"/>
</dbReference>
<proteinExistence type="inferred from homology"/>
<dbReference type="GO" id="GO:0005737">
    <property type="term" value="C:cytoplasm"/>
    <property type="evidence" value="ECO:0007669"/>
    <property type="project" value="TreeGrafter"/>
</dbReference>
<feature type="domain" description="Carrier" evidence="5">
    <location>
        <begin position="1602"/>
        <end position="1677"/>
    </location>
</feature>
<dbReference type="GO" id="GO:0016874">
    <property type="term" value="F:ligase activity"/>
    <property type="evidence" value="ECO:0007669"/>
    <property type="project" value="UniProtKB-KW"/>
</dbReference>
<sequence>MDTMSVNLCELFARAVIRCPDNIAVDHDQGCLTYRELDSSSTSLARTLVDFGASKASPIVLVTAHGSVNVVAILAILKAGSCFVPVDRRTWSTERIKQVFQTVQSSLVINTTVEPFTPPYESCRVLNTSSIPCASPLERQLDRPFPSIDAEDTACIMFTSGSTGRPKGVMISHGSLCLYSRTSPVNMDIGPGDRLLHILSVAFDGKFSSPLILSCVNAPVACACVLFSTLCNGGTVVPAEPADLYQKATSCTVMAATPSLLNSLPSPSSEDTLFSNIHTVLLGGETASPDILGSWLDAGVRVFTAYGLSETTSMGTIHRVERDPTTGRINPFLVGPFMDESPIYLLDQNLTQVLDEGVDGEIVIGGDGVAKGYYKDEPKTGVNFMDWKGLRIYKTGDYGRWVRGPSGDRLLEFVGRRDRFTKSRGFSVNLDRDVEEKLYLTGMSLGVKSVHAVATETGIIAVVTPSSIDTTLLLKQAQETMCSYCLPYRIEAIEDFPLSSSGKAQSQTILHIISSLDDENAVKTAMSSATTGTFEIPKTRATADDRKLIDILCAAAEVLGYSGGKSREIKGEDTFIGVGGSSLLAIKLVSVLRRLKIHLSVKDLFMCRTFSDIAKCASTAVPPDPTARWIAEDPLTARNIADLRAKACSRLGYANDKFDIGPLTSLQLELAMPTLANEAISVNQAKLSYSYEYIDMAEKAWTAVWRAEPVFRAEISLAIGSGAQILHKEAIRKPTIKIFDKREEYEAAVKHASMSVGLGCRLDFIHYGQPSVPTGNGSGTDFRGEKSELTVVLTIHHSLMDGCSLEFLLENVERASKGRPLTRSPSSIDANLGLIAIQRMNDLHARSFFRNYLKDVPVENKAVERYRMAMRKKQTDMVHQQTNAWFAPSVSIEAVNDFSRRICVSAACVYYCAWAMAISAYERSDNVVIGAVFSNRTAQPGYERTIGPYMATLPLIFSLKADEAVKDQLQRTMDNIVRLRDFSWARSDQIGIGHRLGNILALQLPLPDEKSSPPPYRVETLENSDFPLTMLIEANGQLRMLYDNRQFDSAVVQRISEHFKYALHSITKETRIGDCMKINNLHERLLADADFTTTGTREETVKSALERSVDRFCGHAALEDCSGTSLTYGELDHMSNAIAHHINDNLPDGKAVAVLGDGTIRWVISIAGILKTGRAYVPLDPKWSIDRRATVCDESGATALLLPSKVQEPESPVTPGLKIFFADGILNGEYGPNTFTRLPNTISTDDNLVVVYTSGSTGTPKGIPLTNRGILALLQGCPEPTMFAGPGRRIAQFMSPAFDYCNIELFSTLLHGATLVLRDPRDPFTHLRKVNTATITPSVLSVLKPDDYPNLELIYSTGEPVTKALVRKFSRRTLMFNAYGPAECSVVTSYTRVIPGDPITVGVPVPTARMYILDESQQPVADSAKGEIYLAGIQVMRGYLHARELTARSVLMDPWYEGERMYRTGDIGSRGHDGRITYLGRIDRQVKLRGFRVELTAVEDAIISVGEDEGITHCAAIAINGTLVAFISCNPSQPLLDSQDMTTRLRDRLGKKMFSASIPHVIVQLEKFPMNHNGKVDVRALESIYTTRMSDREALVPFATSGPIEGRVAEEWRQILQLGPDAHLKPTDNFLQLGGHSVLVLLLANRLTTAFDVEVTLRELIHIPSFRGQAELLKHLVQAKKMKSRCAEDIVGQDQGGLPAEEPTELERQVWLQYQVATTATAFNIGKVLHIKGFVDVELLINSFNTALASDPVFRTNFVDAPLGPKRVLNPSAPTACWVAHLDISEELNRHFEVECDELIRIFLSQDDRQVPPEKRPGIRIVIVTSHVIADLGSIQNLLHLTSQAYCRAKVPVYGTPRHLESNRWRRLPSPREQEWWRDYLKGHGYSNHKSPLLWDSLLSPTSGVYNGTSRTRQYSGTLVTHLKIRIRETGTTQHQLALAAAALMLQWLSGENDIVLGAPDSGRRSTVEIEALGQFLDRLPIRITLPHSITGVKLTTDTILTEVRNSAHMALANAIPFSRILDTLGFPGGATSFPLFECMVTFHTRGARLDNWLRLPGCTVSESLNFAQGSKFPLMLEWFESDGDQWTVHIEYDTGRLPSATIDAIETALDIILDAIAKNSTLSEMEKQLGNANLLRNM</sequence>
<dbReference type="Pfam" id="PF00550">
    <property type="entry name" value="PP-binding"/>
    <property type="match status" value="2"/>
</dbReference>
<dbReference type="InterPro" id="IPR001242">
    <property type="entry name" value="Condensation_dom"/>
</dbReference>
<dbReference type="GO" id="GO:0043041">
    <property type="term" value="P:amino acid activation for nonribosomal peptide biosynthetic process"/>
    <property type="evidence" value="ECO:0007669"/>
    <property type="project" value="TreeGrafter"/>
</dbReference>
<dbReference type="PROSITE" id="PS00012">
    <property type="entry name" value="PHOSPHOPANTETHEINE"/>
    <property type="match status" value="1"/>
</dbReference>
<dbReference type="PANTHER" id="PTHR45527">
    <property type="entry name" value="NONRIBOSOMAL PEPTIDE SYNTHETASE"/>
    <property type="match status" value="1"/>
</dbReference>
<evidence type="ECO:0000256" key="3">
    <source>
        <dbReference type="ARBA" id="ARBA00022598"/>
    </source>
</evidence>
<name>A0A9P6GD52_9PLEO</name>
<dbReference type="SUPFAM" id="SSF47336">
    <property type="entry name" value="ACP-like"/>
    <property type="match status" value="2"/>
</dbReference>
<dbReference type="InterPro" id="IPR042099">
    <property type="entry name" value="ANL_N_sf"/>
</dbReference>
<evidence type="ECO:0000313" key="7">
    <source>
        <dbReference type="Proteomes" id="UP000756921"/>
    </source>
</evidence>
<reference evidence="6" key="1">
    <citation type="journal article" date="2020" name="Mol. Plant Microbe Interact.">
        <title>Genome Sequence of the Biocontrol Agent Coniothyrium minitans strain Conio (IMI 134523).</title>
        <authorList>
            <person name="Patel D."/>
            <person name="Shittu T.A."/>
            <person name="Baroncelli R."/>
            <person name="Muthumeenakshi S."/>
            <person name="Osborne T.H."/>
            <person name="Janganan T.K."/>
            <person name="Sreenivasaprasad S."/>
        </authorList>
    </citation>
    <scope>NUCLEOTIDE SEQUENCE</scope>
    <source>
        <strain evidence="6">Conio</strain>
    </source>
</reference>
<dbReference type="InterPro" id="IPR000873">
    <property type="entry name" value="AMP-dep_synth/lig_dom"/>
</dbReference>
<dbReference type="Gene3D" id="3.30.559.30">
    <property type="entry name" value="Nonribosomal peptide synthetase, condensation domain"/>
    <property type="match status" value="2"/>
</dbReference>
<dbReference type="GO" id="GO:0044550">
    <property type="term" value="P:secondary metabolite biosynthetic process"/>
    <property type="evidence" value="ECO:0007669"/>
    <property type="project" value="TreeGrafter"/>
</dbReference>
<evidence type="ECO:0000256" key="1">
    <source>
        <dbReference type="ARBA" id="ARBA00022450"/>
    </source>
</evidence>
<dbReference type="Gene3D" id="1.10.1200.10">
    <property type="entry name" value="ACP-like"/>
    <property type="match status" value="2"/>
</dbReference>
<comment type="similarity">
    <text evidence="4">Belongs to the NRP synthetase family.</text>
</comment>
<accession>A0A9P6GD52</accession>
<keyword evidence="1" id="KW-0596">Phosphopantetheine</keyword>
<protein>
    <submittedName>
        <fullName evidence="6">Nonribosomal peptide synthase</fullName>
    </submittedName>
</protein>
<dbReference type="SUPFAM" id="SSF56801">
    <property type="entry name" value="Acetyl-CoA synthetase-like"/>
    <property type="match status" value="2"/>
</dbReference>
<dbReference type="PROSITE" id="PS00455">
    <property type="entry name" value="AMP_BINDING"/>
    <property type="match status" value="2"/>
</dbReference>
<keyword evidence="7" id="KW-1185">Reference proteome</keyword>
<dbReference type="InterPro" id="IPR036736">
    <property type="entry name" value="ACP-like_sf"/>
</dbReference>
<evidence type="ECO:0000259" key="5">
    <source>
        <dbReference type="PROSITE" id="PS50075"/>
    </source>
</evidence>
<keyword evidence="3" id="KW-0436">Ligase</keyword>
<dbReference type="InterPro" id="IPR023213">
    <property type="entry name" value="CAT-like_dom_sf"/>
</dbReference>
<evidence type="ECO:0000256" key="2">
    <source>
        <dbReference type="ARBA" id="ARBA00022553"/>
    </source>
</evidence>
<dbReference type="SUPFAM" id="SSF52777">
    <property type="entry name" value="CoA-dependent acyltransferases"/>
    <property type="match status" value="3"/>
</dbReference>